<dbReference type="AlphaFoldDB" id="A0A317XG86"/>
<accession>A0A317XG86</accession>
<dbReference type="InParanoid" id="A0A317XG86"/>
<proteinExistence type="predicted"/>
<evidence type="ECO:0000313" key="2">
    <source>
        <dbReference type="Proteomes" id="UP000246740"/>
    </source>
</evidence>
<dbReference type="EMBL" id="KZ819215">
    <property type="protein sequence ID" value="PWY97195.1"/>
    <property type="molecule type" value="Genomic_DNA"/>
</dbReference>
<reference evidence="1 2" key="1">
    <citation type="journal article" date="2018" name="Mol. Biol. Evol.">
        <title>Broad Genomic Sampling Reveals a Smut Pathogenic Ancestry of the Fungal Clade Ustilaginomycotina.</title>
        <authorList>
            <person name="Kijpornyongpan T."/>
            <person name="Mondo S.J."/>
            <person name="Barry K."/>
            <person name="Sandor L."/>
            <person name="Lee J."/>
            <person name="Lipzen A."/>
            <person name="Pangilinan J."/>
            <person name="LaButti K."/>
            <person name="Hainaut M."/>
            <person name="Henrissat B."/>
            <person name="Grigoriev I.V."/>
            <person name="Spatafora J.W."/>
            <person name="Aime M.C."/>
        </authorList>
    </citation>
    <scope>NUCLEOTIDE SEQUENCE [LARGE SCALE GENOMIC DNA]</scope>
    <source>
        <strain evidence="1 2">MCA 3645</strain>
    </source>
</reference>
<evidence type="ECO:0000313" key="1">
    <source>
        <dbReference type="EMBL" id="PWY97195.1"/>
    </source>
</evidence>
<sequence>MQRHMPYDDLLLVCLTSLDSSICSVARHLQTHLFKVRVAIGAELTPRSKKNKEQAQQVTVYSVLAEPENVAGLWCSTVACIVKGLSAQPCRYLEGIARQSRRRKTLSGRAPA</sequence>
<gene>
    <name evidence="1" type="ORF">BCV70DRAFT_203085</name>
</gene>
<dbReference type="Proteomes" id="UP000246740">
    <property type="component" value="Unassembled WGS sequence"/>
</dbReference>
<keyword evidence="2" id="KW-1185">Reference proteome</keyword>
<name>A0A317XG86_9BASI</name>
<organism evidence="1 2">
    <name type="scientific">Testicularia cyperi</name>
    <dbReference type="NCBI Taxonomy" id="1882483"/>
    <lineage>
        <taxon>Eukaryota</taxon>
        <taxon>Fungi</taxon>
        <taxon>Dikarya</taxon>
        <taxon>Basidiomycota</taxon>
        <taxon>Ustilaginomycotina</taxon>
        <taxon>Ustilaginomycetes</taxon>
        <taxon>Ustilaginales</taxon>
        <taxon>Anthracoideaceae</taxon>
        <taxon>Testicularia</taxon>
    </lineage>
</organism>
<protein>
    <submittedName>
        <fullName evidence="1">Uncharacterized protein</fullName>
    </submittedName>
</protein>